<dbReference type="Pfam" id="PF13717">
    <property type="entry name" value="Zn_ribbon_4"/>
    <property type="match status" value="1"/>
</dbReference>
<evidence type="ECO:0000256" key="1">
    <source>
        <dbReference type="SAM" id="MobiDB-lite"/>
    </source>
</evidence>
<dbReference type="InterPro" id="IPR011723">
    <property type="entry name" value="Znf/thioredoxin_put"/>
</dbReference>
<name>A0A382ZGY0_9ZZZZ</name>
<evidence type="ECO:0000259" key="2">
    <source>
        <dbReference type="Pfam" id="PF13717"/>
    </source>
</evidence>
<sequence>MLISCTSCHSKYLVNSADLKPDGRTVQCANCGYQWHQESFLNEEGEILTSSAPSTSTNSQMEEKESNLPTPNLPSTYVKEQKVSVLNSILVVLFVIILL</sequence>
<feature type="non-terminal residue" evidence="3">
    <location>
        <position position="99"/>
    </location>
</feature>
<feature type="region of interest" description="Disordered" evidence="1">
    <location>
        <begin position="50"/>
        <end position="73"/>
    </location>
</feature>
<dbReference type="AlphaFoldDB" id="A0A382ZGY0"/>
<dbReference type="EMBL" id="UINC01183534">
    <property type="protein sequence ID" value="SVD94335.1"/>
    <property type="molecule type" value="Genomic_DNA"/>
</dbReference>
<accession>A0A382ZGY0</accession>
<proteinExistence type="predicted"/>
<organism evidence="3">
    <name type="scientific">marine metagenome</name>
    <dbReference type="NCBI Taxonomy" id="408172"/>
    <lineage>
        <taxon>unclassified sequences</taxon>
        <taxon>metagenomes</taxon>
        <taxon>ecological metagenomes</taxon>
    </lineage>
</organism>
<feature type="domain" description="Zinc finger/thioredoxin putative" evidence="2">
    <location>
        <begin position="1"/>
        <end position="35"/>
    </location>
</feature>
<protein>
    <recommendedName>
        <fullName evidence="2">Zinc finger/thioredoxin putative domain-containing protein</fullName>
    </recommendedName>
</protein>
<dbReference type="NCBIfam" id="TIGR02098">
    <property type="entry name" value="MJ0042_CXXC"/>
    <property type="match status" value="1"/>
</dbReference>
<feature type="compositionally biased region" description="Polar residues" evidence="1">
    <location>
        <begin position="50"/>
        <end position="60"/>
    </location>
</feature>
<evidence type="ECO:0000313" key="3">
    <source>
        <dbReference type="EMBL" id="SVD94335.1"/>
    </source>
</evidence>
<gene>
    <name evidence="3" type="ORF">METZ01_LOCUS447189</name>
</gene>
<reference evidence="3" key="1">
    <citation type="submission" date="2018-05" db="EMBL/GenBank/DDBJ databases">
        <authorList>
            <person name="Lanie J.A."/>
            <person name="Ng W.-L."/>
            <person name="Kazmierczak K.M."/>
            <person name="Andrzejewski T.M."/>
            <person name="Davidsen T.M."/>
            <person name="Wayne K.J."/>
            <person name="Tettelin H."/>
            <person name="Glass J.I."/>
            <person name="Rusch D."/>
            <person name="Podicherti R."/>
            <person name="Tsui H.-C.T."/>
            <person name="Winkler M.E."/>
        </authorList>
    </citation>
    <scope>NUCLEOTIDE SEQUENCE</scope>
</reference>